<evidence type="ECO:0000256" key="2">
    <source>
        <dbReference type="ARBA" id="ARBA00022737"/>
    </source>
</evidence>
<feature type="compositionally biased region" description="Low complexity" evidence="5">
    <location>
        <begin position="1015"/>
        <end position="1031"/>
    </location>
</feature>
<dbReference type="OrthoDB" id="446173at2759"/>
<dbReference type="PANTHER" id="PTHR22906">
    <property type="entry name" value="PROPERDIN"/>
    <property type="match status" value="1"/>
</dbReference>
<feature type="region of interest" description="Disordered" evidence="5">
    <location>
        <begin position="998"/>
        <end position="1034"/>
    </location>
</feature>
<name>A0A1Q9CE43_SYMMI</name>
<dbReference type="AlphaFoldDB" id="A0A1Q9CE43"/>
<keyword evidence="1" id="KW-0732">Signal</keyword>
<dbReference type="InterPro" id="IPR000884">
    <property type="entry name" value="TSP1_rpt"/>
</dbReference>
<dbReference type="Proteomes" id="UP000186817">
    <property type="component" value="Unassembled WGS sequence"/>
</dbReference>
<gene>
    <name evidence="7" type="primary">HMCN1</name>
    <name evidence="7" type="ORF">AK812_SmicGene38325</name>
</gene>
<sequence length="1121" mass="123089">MVGCWQLCRSRATPQVVASKVSTSRAEYQLNIACKGKQILFVAAALAFMRPTEVNSCEEKQVEEGTCPDQLPCLQLSQGKRHIDFELQTVCHMRDQFVNILPPGAQESEFNCMPVDCQLGARLRDGFGVGAAKAVLGRWSEWREWENDGISGLCTRKRYFSPPRCGGKQCLGTMADSMYCEPGAHAPKDCEHLFTDWEDWGSCSETTLQRTRQRGVAQEPSHGGAPCQAPCVLGEWMSWSGCTREPGVAAASSFVSERLPRRQQKVESSAKVKMEGLFATLMYLHTPDKDTVPAPSPFQVPTVVQLALIACKRPWAARFGLAVVRPFLALENPMCFRLLTASWGLVLWKTFVWLSAWSAWKLCDKTCEGGQTLRTQTVEVEAKRGGRPCQDSTLETMPCNEIPCQLDPEGRSWDARSQSAMLWTVPDAEMYLDVKKSRKGAYSWDLTPLVWDTWDSWSECSRTCDGGQKRWQALQGFGQGLCWRRAVASQALDCGTPAVGPAMDLQQCNDWPCEEDRDCIMSTWSHWSNCSASCYGEQKRKRHIVQQGSGSGSWCTDPDDSPAALEEMRPCNGPQEASDAKIKECGFGEVQDCLVGTWSSWSACTKTCNGGIHKRKRHIVRPSRLEIRNPRSRFASIAGCTAAGLIDHLVGENLASMQSSGASDLEIAQWKASVGFNPAIFPLLEPEAYRYVCFLRSEGAPASRGPRFKEAVNFAGALLGADVRDVASSSRIQGAVNPGGSVSTVRKKAPLTVAQVRALEEFVCGAQNDLSRVIGGFLLYLIHGRLRWSDAQHTEAEPQLDLVQGKGFLCAQLYHHKTANRGSLARHRLLPVACLTPGVGELNWGQAWLEARRRMQLRASRGLPLMPRPLIAGGFDTVPLDPSLGALWMREILKEGCPLDLGDFDWDSIATHSCKATVLSWMAKSAAPENLQALAGYHMRGANKSALEYSRDTLAPVLHYLEGLFLAIREGAFAPDATRAGRWMGSARSLEAALRNLSGQADDGPEPLEEPPAGPAVCEDPPSDPESAAPSLGSDLEAEEAVVSSFALSEDLVVEPGVHESLKCFRHRHSRVVHVAKGGNPPDEGELTQLRCGRFANRNYELLDETPAVVFQKCSSCWGGL</sequence>
<feature type="domain" description="Spondin-like TSP1" evidence="6">
    <location>
        <begin position="354"/>
        <end position="404"/>
    </location>
</feature>
<dbReference type="SUPFAM" id="SSF82895">
    <property type="entry name" value="TSP-1 type 1 repeat"/>
    <property type="match status" value="3"/>
</dbReference>
<proteinExistence type="predicted"/>
<dbReference type="EMBL" id="LSRX01001306">
    <property type="protein sequence ID" value="OLP81166.1"/>
    <property type="molecule type" value="Genomic_DNA"/>
</dbReference>
<evidence type="ECO:0000313" key="8">
    <source>
        <dbReference type="Proteomes" id="UP000186817"/>
    </source>
</evidence>
<evidence type="ECO:0000256" key="3">
    <source>
        <dbReference type="ARBA" id="ARBA00023157"/>
    </source>
</evidence>
<evidence type="ECO:0000256" key="1">
    <source>
        <dbReference type="ARBA" id="ARBA00022729"/>
    </source>
</evidence>
<dbReference type="InterPro" id="IPR036383">
    <property type="entry name" value="TSP1_rpt_sf"/>
</dbReference>
<dbReference type="SMART" id="SM00209">
    <property type="entry name" value="TSP1"/>
    <property type="match status" value="5"/>
</dbReference>
<comment type="caution">
    <text evidence="7">The sequence shown here is derived from an EMBL/GenBank/DDBJ whole genome shotgun (WGS) entry which is preliminary data.</text>
</comment>
<dbReference type="PANTHER" id="PTHR22906:SF21">
    <property type="entry name" value="SEMA DOMAIN-CONTAINING PROTEIN"/>
    <property type="match status" value="1"/>
</dbReference>
<evidence type="ECO:0000259" key="6">
    <source>
        <dbReference type="Pfam" id="PF19028"/>
    </source>
</evidence>
<keyword evidence="8" id="KW-1185">Reference proteome</keyword>
<dbReference type="InterPro" id="IPR052065">
    <property type="entry name" value="Compl_asym_regulator"/>
</dbReference>
<dbReference type="InterPro" id="IPR044004">
    <property type="entry name" value="TSP1_spondin_dom"/>
</dbReference>
<evidence type="ECO:0000313" key="7">
    <source>
        <dbReference type="EMBL" id="OLP81166.1"/>
    </source>
</evidence>
<dbReference type="Pfam" id="PF00090">
    <property type="entry name" value="TSP_1"/>
    <property type="match status" value="2"/>
</dbReference>
<reference evidence="7 8" key="1">
    <citation type="submission" date="2016-02" db="EMBL/GenBank/DDBJ databases">
        <title>Genome analysis of coral dinoflagellate symbionts highlights evolutionary adaptations to a symbiotic lifestyle.</title>
        <authorList>
            <person name="Aranda M."/>
            <person name="Li Y."/>
            <person name="Liew Y.J."/>
            <person name="Baumgarten S."/>
            <person name="Simakov O."/>
            <person name="Wilson M."/>
            <person name="Piel J."/>
            <person name="Ashoor H."/>
            <person name="Bougouffa S."/>
            <person name="Bajic V.B."/>
            <person name="Ryu T."/>
            <person name="Ravasi T."/>
            <person name="Bayer T."/>
            <person name="Micklem G."/>
            <person name="Kim H."/>
            <person name="Bhak J."/>
            <person name="Lajeunesse T.C."/>
            <person name="Voolstra C.R."/>
        </authorList>
    </citation>
    <scope>NUCLEOTIDE SEQUENCE [LARGE SCALE GENOMIC DNA]</scope>
    <source>
        <strain evidence="7 8">CCMP2467</strain>
    </source>
</reference>
<accession>A0A1Q9CE43</accession>
<organism evidence="7 8">
    <name type="scientific">Symbiodinium microadriaticum</name>
    <name type="common">Dinoflagellate</name>
    <name type="synonym">Zooxanthella microadriatica</name>
    <dbReference type="NCBI Taxonomy" id="2951"/>
    <lineage>
        <taxon>Eukaryota</taxon>
        <taxon>Sar</taxon>
        <taxon>Alveolata</taxon>
        <taxon>Dinophyceae</taxon>
        <taxon>Suessiales</taxon>
        <taxon>Symbiodiniaceae</taxon>
        <taxon>Symbiodinium</taxon>
    </lineage>
</organism>
<protein>
    <submittedName>
        <fullName evidence="7">Hemicentin-1</fullName>
    </submittedName>
</protein>
<keyword evidence="3" id="KW-1015">Disulfide bond</keyword>
<evidence type="ECO:0000256" key="5">
    <source>
        <dbReference type="SAM" id="MobiDB-lite"/>
    </source>
</evidence>
<keyword evidence="2" id="KW-0677">Repeat</keyword>
<dbReference type="PROSITE" id="PS50092">
    <property type="entry name" value="TSP1"/>
    <property type="match status" value="4"/>
</dbReference>
<keyword evidence="4" id="KW-0325">Glycoprotein</keyword>
<dbReference type="Gene3D" id="2.20.100.10">
    <property type="entry name" value="Thrombospondin type-1 (TSP1) repeat"/>
    <property type="match status" value="3"/>
</dbReference>
<evidence type="ECO:0000256" key="4">
    <source>
        <dbReference type="ARBA" id="ARBA00023180"/>
    </source>
</evidence>
<dbReference type="Pfam" id="PF19028">
    <property type="entry name" value="TSP1_spondin"/>
    <property type="match status" value="1"/>
</dbReference>